<proteinExistence type="predicted"/>
<accession>A0A0A1MDY6</accession>
<protein>
    <submittedName>
        <fullName evidence="1">Uncharacterized protein</fullName>
    </submittedName>
</protein>
<keyword evidence="2" id="KW-1185">Reference proteome</keyword>
<evidence type="ECO:0000313" key="2">
    <source>
        <dbReference type="Proteomes" id="UP000040453"/>
    </source>
</evidence>
<reference evidence="1 2" key="1">
    <citation type="submission" date="2014-11" db="EMBL/GenBank/DDBJ databases">
        <authorList>
            <person name="Urmite Genomes Urmite Genomes"/>
        </authorList>
    </citation>
    <scope>NUCLEOTIDE SEQUENCE [LARGE SCALE GENOMIC DNA]</scope>
    <source>
        <strain evidence="1 2">Oc5</strain>
    </source>
</reference>
<dbReference type="AlphaFoldDB" id="A0A0A1MDY6"/>
<name>A0A0A1MDY6_9BACI</name>
<organism evidence="1 2">
    <name type="scientific">Oceanobacillus oncorhynchi</name>
    <dbReference type="NCBI Taxonomy" id="545501"/>
    <lineage>
        <taxon>Bacteria</taxon>
        <taxon>Bacillati</taxon>
        <taxon>Bacillota</taxon>
        <taxon>Bacilli</taxon>
        <taxon>Bacillales</taxon>
        <taxon>Bacillaceae</taxon>
        <taxon>Oceanobacillus</taxon>
    </lineage>
</organism>
<dbReference type="OrthoDB" id="2938624at2"/>
<dbReference type="STRING" id="545501.BN997_01091"/>
<dbReference type="RefSeq" id="WP_042530310.1">
    <property type="nucleotide sequence ID" value="NZ_CDGG01000001.1"/>
</dbReference>
<gene>
    <name evidence="1" type="ORF">BN997_01091</name>
</gene>
<dbReference type="Proteomes" id="UP000040453">
    <property type="component" value="Unassembled WGS sequence"/>
</dbReference>
<evidence type="ECO:0000313" key="1">
    <source>
        <dbReference type="EMBL" id="CEI81273.1"/>
    </source>
</evidence>
<dbReference type="EMBL" id="CDGG01000001">
    <property type="protein sequence ID" value="CEI81273.1"/>
    <property type="molecule type" value="Genomic_DNA"/>
</dbReference>
<sequence length="80" mass="9194">MSELELYKFVQDKEIDWRGETLMLWLDGDDLEAFSELEGDVIVDDGGYEVTLLQGGMICIELNDVCEIHEIEPTNILEKE</sequence>